<dbReference type="InterPro" id="IPR004176">
    <property type="entry name" value="Clp_R_N"/>
</dbReference>
<dbReference type="SMART" id="SM00382">
    <property type="entry name" value="AAA"/>
    <property type="match status" value="2"/>
</dbReference>
<reference evidence="10 11" key="1">
    <citation type="submission" date="2020-04" db="EMBL/GenBank/DDBJ databases">
        <authorList>
            <person name="De Canck E."/>
        </authorList>
    </citation>
    <scope>NUCLEOTIDE SEQUENCE [LARGE SCALE GENOMIC DNA]</scope>
    <source>
        <strain evidence="10 11">LMG 24238</strain>
    </source>
</reference>
<evidence type="ECO:0000256" key="2">
    <source>
        <dbReference type="ARBA" id="ARBA00022737"/>
    </source>
</evidence>
<dbReference type="Pfam" id="PF07724">
    <property type="entry name" value="AAA_2"/>
    <property type="match status" value="1"/>
</dbReference>
<dbReference type="Gene3D" id="3.40.50.300">
    <property type="entry name" value="P-loop containing nucleotide triphosphate hydrolases"/>
    <property type="match status" value="3"/>
</dbReference>
<dbReference type="PANTHER" id="PTHR11638">
    <property type="entry name" value="ATP-DEPENDENT CLP PROTEASE"/>
    <property type="match status" value="1"/>
</dbReference>
<dbReference type="CDD" id="cd00009">
    <property type="entry name" value="AAA"/>
    <property type="match status" value="1"/>
</dbReference>
<proteinExistence type="inferred from homology"/>
<dbReference type="InterPro" id="IPR001270">
    <property type="entry name" value="ClpA/B"/>
</dbReference>
<dbReference type="AlphaFoldDB" id="A0A6J5APZ8"/>
<dbReference type="NCBIfam" id="TIGR03345">
    <property type="entry name" value="VI_ClpV1"/>
    <property type="match status" value="1"/>
</dbReference>
<comment type="similarity">
    <text evidence="1">Belongs to the ClpA/ClpB family.</text>
</comment>
<dbReference type="InterPro" id="IPR036628">
    <property type="entry name" value="Clp_N_dom_sf"/>
</dbReference>
<comment type="function">
    <text evidence="6">Part of a stress-induced multi-chaperone system, it is involved in the recovery of the cell from heat-induced damage, in cooperation with DnaK, DnaJ and GrpE. Acts before DnaK, in the processing of protein aggregates. Protein binding stimulates the ATPase activity; ATP hydrolysis unfolds the denatured protein aggregates, which probably helps expose new hydrophobic binding sites on the surface of ClpB-bound aggregates, contributing to the solubilization and refolding of denatured protein aggregates by DnaK.</text>
</comment>
<name>A0A6J5APZ8_9BURK</name>
<dbReference type="GeneID" id="97041068"/>
<dbReference type="SUPFAM" id="SSF81923">
    <property type="entry name" value="Double Clp-N motif"/>
    <property type="match status" value="1"/>
</dbReference>
<feature type="domain" description="Clp R" evidence="9">
    <location>
        <begin position="10"/>
        <end position="150"/>
    </location>
</feature>
<dbReference type="RefSeq" id="WP_175050649.1">
    <property type="nucleotide sequence ID" value="NZ_CADIKC010000002.1"/>
</dbReference>
<evidence type="ECO:0000256" key="8">
    <source>
        <dbReference type="SAM" id="MobiDB-lite"/>
    </source>
</evidence>
<dbReference type="PROSITE" id="PS51903">
    <property type="entry name" value="CLP_R"/>
    <property type="match status" value="1"/>
</dbReference>
<dbReference type="FunFam" id="3.40.50.300:FF:000025">
    <property type="entry name" value="ATP-dependent Clp protease subunit"/>
    <property type="match status" value="1"/>
</dbReference>
<dbReference type="InterPro" id="IPR018368">
    <property type="entry name" value="ClpA/B_CS1"/>
</dbReference>
<dbReference type="GO" id="GO:0034605">
    <property type="term" value="P:cellular response to heat"/>
    <property type="evidence" value="ECO:0007669"/>
    <property type="project" value="TreeGrafter"/>
</dbReference>
<evidence type="ECO:0000256" key="4">
    <source>
        <dbReference type="ARBA" id="ARBA00022840"/>
    </source>
</evidence>
<dbReference type="InterPro" id="IPR027417">
    <property type="entry name" value="P-loop_NTPase"/>
</dbReference>
<dbReference type="Pfam" id="PF02861">
    <property type="entry name" value="Clp_N"/>
    <property type="match status" value="1"/>
</dbReference>
<evidence type="ECO:0000313" key="11">
    <source>
        <dbReference type="Proteomes" id="UP000494255"/>
    </source>
</evidence>
<dbReference type="InterPro" id="IPR019489">
    <property type="entry name" value="Clp_ATPase_C"/>
</dbReference>
<keyword evidence="3" id="KW-0547">Nucleotide-binding</keyword>
<organism evidence="10 11">
    <name type="scientific">Paraburkholderia sediminicola</name>
    <dbReference type="NCBI Taxonomy" id="458836"/>
    <lineage>
        <taxon>Bacteria</taxon>
        <taxon>Pseudomonadati</taxon>
        <taxon>Pseudomonadota</taxon>
        <taxon>Betaproteobacteria</taxon>
        <taxon>Burkholderiales</taxon>
        <taxon>Burkholderiaceae</taxon>
        <taxon>Paraburkholderia</taxon>
    </lineage>
</organism>
<keyword evidence="5" id="KW-0143">Chaperone</keyword>
<dbReference type="CDD" id="cd19499">
    <property type="entry name" value="RecA-like_ClpB_Hsp104-like"/>
    <property type="match status" value="1"/>
</dbReference>
<dbReference type="InterPro" id="IPR050130">
    <property type="entry name" value="ClpA_ClpB"/>
</dbReference>
<dbReference type="InterPro" id="IPR017729">
    <property type="entry name" value="ATPase_T6SS_ClpV1"/>
</dbReference>
<gene>
    <name evidence="10" type="primary">clpV1_1</name>
    <name evidence="10" type="ORF">LMG24238_02437</name>
</gene>
<evidence type="ECO:0000313" key="10">
    <source>
        <dbReference type="EMBL" id="CAB3677424.1"/>
    </source>
</evidence>
<dbReference type="InterPro" id="IPR003593">
    <property type="entry name" value="AAA+_ATPase"/>
</dbReference>
<dbReference type="Pfam" id="PF17871">
    <property type="entry name" value="AAA_lid_9"/>
    <property type="match status" value="1"/>
</dbReference>
<keyword evidence="4" id="KW-0067">ATP-binding</keyword>
<dbReference type="Pfam" id="PF00004">
    <property type="entry name" value="AAA"/>
    <property type="match status" value="1"/>
</dbReference>
<feature type="region of interest" description="Disordered" evidence="8">
    <location>
        <begin position="165"/>
        <end position="218"/>
    </location>
</feature>
<dbReference type="PANTHER" id="PTHR11638:SF181">
    <property type="entry name" value="ATPASE SUBUNIT OF ATP-DEPENDENT PROTEASE"/>
    <property type="match status" value="1"/>
</dbReference>
<dbReference type="PROSITE" id="PS00870">
    <property type="entry name" value="CLPAB_1"/>
    <property type="match status" value="1"/>
</dbReference>
<dbReference type="InterPro" id="IPR041546">
    <property type="entry name" value="ClpA/ClpB_AAA_lid"/>
</dbReference>
<dbReference type="GO" id="GO:0016887">
    <property type="term" value="F:ATP hydrolysis activity"/>
    <property type="evidence" value="ECO:0007669"/>
    <property type="project" value="InterPro"/>
</dbReference>
<dbReference type="InterPro" id="IPR003959">
    <property type="entry name" value="ATPase_AAA_core"/>
</dbReference>
<evidence type="ECO:0000256" key="5">
    <source>
        <dbReference type="ARBA" id="ARBA00023186"/>
    </source>
</evidence>
<dbReference type="EMBL" id="CADIKC010000002">
    <property type="protein sequence ID" value="CAB3677424.1"/>
    <property type="molecule type" value="Genomic_DNA"/>
</dbReference>
<evidence type="ECO:0000256" key="6">
    <source>
        <dbReference type="ARBA" id="ARBA00025613"/>
    </source>
</evidence>
<feature type="compositionally biased region" description="Low complexity" evidence="8">
    <location>
        <begin position="186"/>
        <end position="203"/>
    </location>
</feature>
<evidence type="ECO:0000259" key="9">
    <source>
        <dbReference type="PROSITE" id="PS51903"/>
    </source>
</evidence>
<dbReference type="SMART" id="SM01086">
    <property type="entry name" value="ClpB_D2-small"/>
    <property type="match status" value="1"/>
</dbReference>
<keyword evidence="11" id="KW-1185">Reference proteome</keyword>
<dbReference type="Gene3D" id="1.10.8.60">
    <property type="match status" value="1"/>
</dbReference>
<evidence type="ECO:0000256" key="7">
    <source>
        <dbReference type="PROSITE-ProRule" id="PRU01251"/>
    </source>
</evidence>
<evidence type="ECO:0000256" key="3">
    <source>
        <dbReference type="ARBA" id="ARBA00022741"/>
    </source>
</evidence>
<accession>A0A6J5APZ8</accession>
<evidence type="ECO:0000256" key="1">
    <source>
        <dbReference type="ARBA" id="ARBA00008675"/>
    </source>
</evidence>
<dbReference type="FunFam" id="3.40.50.300:FF:000010">
    <property type="entry name" value="Chaperone clpB 1, putative"/>
    <property type="match status" value="1"/>
</dbReference>
<dbReference type="Pfam" id="PF10431">
    <property type="entry name" value="ClpB_D2-small"/>
    <property type="match status" value="1"/>
</dbReference>
<keyword evidence="2 7" id="KW-0677">Repeat</keyword>
<protein>
    <submittedName>
        <fullName evidence="10">Protein ClpV1</fullName>
    </submittedName>
</protein>
<dbReference type="GO" id="GO:0005524">
    <property type="term" value="F:ATP binding"/>
    <property type="evidence" value="ECO:0007669"/>
    <property type="project" value="UniProtKB-KW"/>
</dbReference>
<sequence>MTARDLSPFLRRLNDHCAHALAEAASLCETRAHRDIEVEHWLIKLLELGEGDLVAIMRRYDLDVDSIWNGLLSAIDRLPHELRGKPGLSHRLGQLLEAAWMSASLEAGATSIRSAHLLAVLADAPHLLRAPDAWPLLSVSAAQIERLRPELDRVSVEAPAAVVHADGNVPSTADTSSNEHSTSCMRTATDATAPSTSTRSSPAKDSPRANLPERPGTDALQRFTLDITQKAREGRIDPVFGREVEIRQMVDILARRRKNNPILVGEPGVGKTALVEGLALKIAEGDVPAVIRDVSVLTLDLGLLQAGAGVKGEFEQRLKNVIEAVQQSPTPILLFIDEAHTLIGAGNSAGGADAANLLKPALARGELRTIAATTWSEYKQYFERDAALERRFQMVKVDEPDDDNACLMLRGVKERYALHHGVHITDAAVAAAVRLSRRYLTGRQLPDKAVDLLDTAAARVSISADATPVVISARLAERAALEVECAALIDDQGVTAAEVGERLSAIETRLAPLAGELDALEAAFAEQKNAAAALQMLRQQWHAAADESIRRDLQQSIRAAHEMLAKHGTDALIHAEVDEAAIARVIADWTGVPVGSLLEDELATLLDLETRLSRVVVGQDDALAALGKSLRAAKAGLKSDEAPLGVFLLVGPSGVGKTETARALADLMFGGERALITINLSEYQEAHTVSQLKGSPPGYVGYGQGGVLTEAVRQRPYSVILLDEVEKAHRDVLNLFYQVFDRGFMRDGEGRIIDFRNTVILMTSNLGSEQITAAKDAVAEAGGDLSTGMLMEAIRPLLVEHFQPALLARFQTVVYRPLSDAALASIVRMKLDKVARRIERRFGVPLVCNDALVNELVHACQLPDSGARNIDSLLDQQILPVLSRELLVRIAGHRLPGAASGGKLTRAIRLSFSDDDGIAVEFDDAAEALT</sequence>
<feature type="compositionally biased region" description="Polar residues" evidence="8">
    <location>
        <begin position="169"/>
        <end position="185"/>
    </location>
</feature>
<dbReference type="Gene3D" id="1.10.1780.10">
    <property type="entry name" value="Clp, N-terminal domain"/>
    <property type="match status" value="1"/>
</dbReference>
<dbReference type="Proteomes" id="UP000494255">
    <property type="component" value="Unassembled WGS sequence"/>
</dbReference>
<dbReference type="SUPFAM" id="SSF52540">
    <property type="entry name" value="P-loop containing nucleoside triphosphate hydrolases"/>
    <property type="match status" value="2"/>
</dbReference>
<dbReference type="GO" id="GO:0005737">
    <property type="term" value="C:cytoplasm"/>
    <property type="evidence" value="ECO:0007669"/>
    <property type="project" value="TreeGrafter"/>
</dbReference>
<dbReference type="PRINTS" id="PR00300">
    <property type="entry name" value="CLPPROTEASEA"/>
</dbReference>